<organism evidence="3 4">
    <name type="scientific">Passalora fulva</name>
    <name type="common">Tomato leaf mold</name>
    <name type="synonym">Cladosporium fulvum</name>
    <dbReference type="NCBI Taxonomy" id="5499"/>
    <lineage>
        <taxon>Eukaryota</taxon>
        <taxon>Fungi</taxon>
        <taxon>Dikarya</taxon>
        <taxon>Ascomycota</taxon>
        <taxon>Pezizomycotina</taxon>
        <taxon>Dothideomycetes</taxon>
        <taxon>Dothideomycetidae</taxon>
        <taxon>Mycosphaerellales</taxon>
        <taxon>Mycosphaerellaceae</taxon>
        <taxon>Fulvia</taxon>
    </lineage>
</organism>
<protein>
    <recommendedName>
        <fullName evidence="2">ATP-grasp domain-containing protein</fullName>
    </recommendedName>
</protein>
<evidence type="ECO:0000256" key="1">
    <source>
        <dbReference type="PROSITE-ProRule" id="PRU00409"/>
    </source>
</evidence>
<dbReference type="KEGG" id="ffu:CLAFUR5_04771"/>
<dbReference type="EMBL" id="CP090166">
    <property type="protein sequence ID" value="UJO16895.1"/>
    <property type="molecule type" value="Genomic_DNA"/>
</dbReference>
<dbReference type="PANTHER" id="PTHR37018:SF1">
    <property type="entry name" value="CULTURE SPECIFIC PROTEIN, PUTATIVE (AFU_ORTHOLOGUE AFUA_2G00130)-RELATED"/>
    <property type="match status" value="1"/>
</dbReference>
<feature type="domain" description="ATP-grasp" evidence="2">
    <location>
        <begin position="184"/>
        <end position="437"/>
    </location>
</feature>
<dbReference type="InterPro" id="IPR011761">
    <property type="entry name" value="ATP-grasp"/>
</dbReference>
<name>A0A9Q8LG65_PASFU</name>
<accession>A0A9Q8LG65</accession>
<dbReference type="GO" id="GO:0005524">
    <property type="term" value="F:ATP binding"/>
    <property type="evidence" value="ECO:0007669"/>
    <property type="project" value="UniProtKB-UniRule"/>
</dbReference>
<keyword evidence="4" id="KW-1185">Reference proteome</keyword>
<dbReference type="Gene3D" id="3.30.470.20">
    <property type="entry name" value="ATP-grasp fold, B domain"/>
    <property type="match status" value="1"/>
</dbReference>
<dbReference type="GO" id="GO:0046872">
    <property type="term" value="F:metal ion binding"/>
    <property type="evidence" value="ECO:0007669"/>
    <property type="project" value="InterPro"/>
</dbReference>
<keyword evidence="1" id="KW-0547">Nucleotide-binding</keyword>
<dbReference type="SUPFAM" id="SSF56059">
    <property type="entry name" value="Glutathione synthetase ATP-binding domain-like"/>
    <property type="match status" value="1"/>
</dbReference>
<dbReference type="Proteomes" id="UP000756132">
    <property type="component" value="Chromosome 4"/>
</dbReference>
<dbReference type="GeneID" id="71984649"/>
<proteinExistence type="predicted"/>
<gene>
    <name evidence="3" type="ORF">CLAFUR5_04771</name>
</gene>
<reference evidence="3" key="1">
    <citation type="submission" date="2021-12" db="EMBL/GenBank/DDBJ databases">
        <authorList>
            <person name="Zaccaron A."/>
            <person name="Stergiopoulos I."/>
        </authorList>
    </citation>
    <scope>NUCLEOTIDE SEQUENCE</scope>
    <source>
        <strain evidence="3">Race5_Kim</strain>
    </source>
</reference>
<dbReference type="PROSITE" id="PS50975">
    <property type="entry name" value="ATP_GRASP"/>
    <property type="match status" value="1"/>
</dbReference>
<dbReference type="RefSeq" id="XP_047761261.1">
    <property type="nucleotide sequence ID" value="XM_047903919.1"/>
</dbReference>
<reference evidence="3" key="2">
    <citation type="journal article" date="2022" name="Microb. Genom.">
        <title>A chromosome-scale genome assembly of the tomato pathogen Cladosporium fulvum reveals a compartmentalized genome architecture and the presence of a dispensable chromosome.</title>
        <authorList>
            <person name="Zaccaron A.Z."/>
            <person name="Chen L.H."/>
            <person name="Samaras A."/>
            <person name="Stergiopoulos I."/>
        </authorList>
    </citation>
    <scope>NUCLEOTIDE SEQUENCE</scope>
    <source>
        <strain evidence="3">Race5_Kim</strain>
    </source>
</reference>
<dbReference type="PANTHER" id="PTHR37018">
    <property type="entry name" value="CULTURE SPECIFIC PROTEIN, PUTATIVE (AFU_ORTHOLOGUE AFUA_2G00130)-RELATED"/>
    <property type="match status" value="1"/>
</dbReference>
<dbReference type="InterPro" id="IPR053269">
    <property type="entry name" value="Asp-Met_ligase"/>
</dbReference>
<sequence length="501" mass="55772">MAHLPTIILDTTLSELYKQAGHDHSDTRTAHIFCGVTSALDLTPDFPRNLKYVYQESAFTDPSDKDERFRQEMAVKHLSLVPQRDAFIAGSTPVMFFHTSRNDAKMAHDIEETNKTLSVISSDQRPEPIYSAGPGSLQKVAQRNGLKRISSKLVIDDVVEATDHPDGSVECLVDADVPWYLNCKEALARSGLPTPRTKIIEVDQHIEDSMMNTPGLDVMADHNGFDMDRRTAWTDWLSSQKEPIIEAVRQQTLPFVVKGNQCFAGAGTHVLESESERKDLIHLLEAQLLEKLLTHIHPSNEHLNLGTIMISDMVKDPIANFGMTFFAIKAGEAIFLAASDQMIDAASSSWLGSTIIYSRQAEMKKQLTPIMKKIAAWLFEHRYIGPVGADILQTQEGGYQIIDLNVRTSGSLCLPLMKTHFTSRGLDAAGSISITVKESRGEFIKRFSDEFSQGRMVIVVAWYEEKDLGQSYGDVVVGAEDMKALREAIERVRSVGEAVTF</sequence>
<evidence type="ECO:0000259" key="2">
    <source>
        <dbReference type="PROSITE" id="PS50975"/>
    </source>
</evidence>
<evidence type="ECO:0000313" key="4">
    <source>
        <dbReference type="Proteomes" id="UP000756132"/>
    </source>
</evidence>
<evidence type="ECO:0000313" key="3">
    <source>
        <dbReference type="EMBL" id="UJO16895.1"/>
    </source>
</evidence>
<dbReference type="OrthoDB" id="5946236at2759"/>
<dbReference type="AlphaFoldDB" id="A0A9Q8LG65"/>
<keyword evidence="1" id="KW-0067">ATP-binding</keyword>